<keyword evidence="11" id="KW-1185">Reference proteome</keyword>
<keyword evidence="6" id="KW-0418">Kinase</keyword>
<evidence type="ECO:0000313" key="11">
    <source>
        <dbReference type="Proteomes" id="UP000664288"/>
    </source>
</evidence>
<dbReference type="Proteomes" id="UP000664288">
    <property type="component" value="Unassembled WGS sequence"/>
</dbReference>
<dbReference type="PANTHER" id="PTHR41523:SF8">
    <property type="entry name" value="ETHYLENE RESPONSE SENSOR PROTEIN"/>
    <property type="match status" value="1"/>
</dbReference>
<name>A0ABS3IZD4_9HYPH</name>
<organism evidence="10 11">
    <name type="scientific">Jiella sonneratiae</name>
    <dbReference type="NCBI Taxonomy" id="2816856"/>
    <lineage>
        <taxon>Bacteria</taxon>
        <taxon>Pseudomonadati</taxon>
        <taxon>Pseudomonadota</taxon>
        <taxon>Alphaproteobacteria</taxon>
        <taxon>Hyphomicrobiales</taxon>
        <taxon>Aurantimonadaceae</taxon>
        <taxon>Jiella</taxon>
    </lineage>
</organism>
<dbReference type="Gene3D" id="3.30.565.10">
    <property type="entry name" value="Histidine kinase-like ATPase, C-terminal domain"/>
    <property type="match status" value="1"/>
</dbReference>
<dbReference type="Gene3D" id="3.30.450.20">
    <property type="entry name" value="PAS domain"/>
    <property type="match status" value="1"/>
</dbReference>
<evidence type="ECO:0000256" key="2">
    <source>
        <dbReference type="ARBA" id="ARBA00012438"/>
    </source>
</evidence>
<proteinExistence type="predicted"/>
<accession>A0ABS3IZD4</accession>
<protein>
    <recommendedName>
        <fullName evidence="2">histidine kinase</fullName>
        <ecNumber evidence="2">2.7.13.3</ecNumber>
    </recommendedName>
</protein>
<evidence type="ECO:0000259" key="8">
    <source>
        <dbReference type="SMART" id="SM00065"/>
    </source>
</evidence>
<feature type="domain" description="Signal transduction histidine kinase HWE region" evidence="9">
    <location>
        <begin position="310"/>
        <end position="399"/>
    </location>
</feature>
<dbReference type="EMBL" id="JAFMPY010000003">
    <property type="protein sequence ID" value="MBO0902791.1"/>
    <property type="molecule type" value="Genomic_DNA"/>
</dbReference>
<keyword evidence="7" id="KW-0067">ATP-binding</keyword>
<comment type="catalytic activity">
    <reaction evidence="1">
        <text>ATP + protein L-histidine = ADP + protein N-phospho-L-histidine.</text>
        <dbReference type="EC" id="2.7.13.3"/>
    </reaction>
</comment>
<gene>
    <name evidence="10" type="ORF">J1C47_04005</name>
</gene>
<feature type="domain" description="GAF" evidence="8">
    <location>
        <begin position="36"/>
        <end position="182"/>
    </location>
</feature>
<dbReference type="PANTHER" id="PTHR41523">
    <property type="entry name" value="TWO-COMPONENT SYSTEM SENSOR PROTEIN"/>
    <property type="match status" value="1"/>
</dbReference>
<dbReference type="EC" id="2.7.13.3" evidence="2"/>
<dbReference type="Pfam" id="PF07536">
    <property type="entry name" value="HWE_HK"/>
    <property type="match status" value="1"/>
</dbReference>
<dbReference type="InterPro" id="IPR029016">
    <property type="entry name" value="GAF-like_dom_sf"/>
</dbReference>
<evidence type="ECO:0000259" key="9">
    <source>
        <dbReference type="SMART" id="SM00911"/>
    </source>
</evidence>
<keyword evidence="4" id="KW-0808">Transferase</keyword>
<evidence type="ECO:0000256" key="3">
    <source>
        <dbReference type="ARBA" id="ARBA00022553"/>
    </source>
</evidence>
<dbReference type="SMART" id="SM00911">
    <property type="entry name" value="HWE_HK"/>
    <property type="match status" value="1"/>
</dbReference>
<dbReference type="SMART" id="SM00065">
    <property type="entry name" value="GAF"/>
    <property type="match status" value="1"/>
</dbReference>
<keyword evidence="5" id="KW-0547">Nucleotide-binding</keyword>
<evidence type="ECO:0000313" key="10">
    <source>
        <dbReference type="EMBL" id="MBO0902791.1"/>
    </source>
</evidence>
<reference evidence="10 11" key="1">
    <citation type="submission" date="2021-03" db="EMBL/GenBank/DDBJ databases">
        <title>Whole genome sequence of Jiella sp. MQZ13P-4.</title>
        <authorList>
            <person name="Tuo L."/>
        </authorList>
    </citation>
    <scope>NUCLEOTIDE SEQUENCE [LARGE SCALE GENOMIC DNA]</scope>
    <source>
        <strain evidence="10 11">MQZ13P-4</strain>
    </source>
</reference>
<comment type="caution">
    <text evidence="10">The sequence shown here is derived from an EMBL/GenBank/DDBJ whole genome shotgun (WGS) entry which is preliminary data.</text>
</comment>
<dbReference type="InterPro" id="IPR011102">
    <property type="entry name" value="Sig_transdc_His_kinase_HWE"/>
</dbReference>
<evidence type="ECO:0000256" key="6">
    <source>
        <dbReference type="ARBA" id="ARBA00022777"/>
    </source>
</evidence>
<dbReference type="Pfam" id="PF01590">
    <property type="entry name" value="GAF"/>
    <property type="match status" value="1"/>
</dbReference>
<dbReference type="InterPro" id="IPR035965">
    <property type="entry name" value="PAS-like_dom_sf"/>
</dbReference>
<dbReference type="Gene3D" id="3.30.450.40">
    <property type="match status" value="1"/>
</dbReference>
<dbReference type="InterPro" id="IPR036890">
    <property type="entry name" value="HATPase_C_sf"/>
</dbReference>
<dbReference type="SUPFAM" id="SSF55785">
    <property type="entry name" value="PYP-like sensor domain (PAS domain)"/>
    <property type="match status" value="1"/>
</dbReference>
<dbReference type="InterPro" id="IPR013656">
    <property type="entry name" value="PAS_4"/>
</dbReference>
<evidence type="ECO:0000256" key="1">
    <source>
        <dbReference type="ARBA" id="ARBA00000085"/>
    </source>
</evidence>
<evidence type="ECO:0000256" key="4">
    <source>
        <dbReference type="ARBA" id="ARBA00022679"/>
    </source>
</evidence>
<evidence type="ECO:0000256" key="7">
    <source>
        <dbReference type="ARBA" id="ARBA00022840"/>
    </source>
</evidence>
<evidence type="ECO:0000256" key="5">
    <source>
        <dbReference type="ARBA" id="ARBA00022741"/>
    </source>
</evidence>
<dbReference type="Pfam" id="PF08448">
    <property type="entry name" value="PAS_4"/>
    <property type="match status" value="1"/>
</dbReference>
<dbReference type="SUPFAM" id="SSF55781">
    <property type="entry name" value="GAF domain-like"/>
    <property type="match status" value="1"/>
</dbReference>
<sequence length="505" mass="55264">MRDCVQTSEFESTIESPLTDPERLGLLRSSQLLDSEAEEVFDRGVQLATRLLGTKVALLSLVDRDRQFFKAQAGLPEPTASLRETPLTHSFCQHVVATRRMLVVEDARAHPLVAENAAIRDLGVIAYIGVPVVTSDGHVLGSFCAIDSVPRSWTVDEIATLQAIAKGVESEIRLRIEVERRRQLQEKADADRARLALVLEKTGDGVMTFGPDLVVGYANRGAHALLGADGPLAGQRLWDVFPVGDDDRFVAMVEAVRMTGAGNEGLVHCGDMGRWLEARLVPGDEATTLFFSDATARQRTLEARHLLVRELHHRIKNLFAIVRGMISMTARSASDPARMAEALQGRLFSLARAHDLIRPVTSGDCEKDYQDIVFSELVRILVEPFRKPGGDRLTIDGEPLRLGVNSITYVALLLHELATNAAKYGALSGEDGRLAIGWSVDAETLRFRWVETGGPELAGAPAEKGFGSRLISLCVETQLEGTLDVAWPPAGMRLEAEIPLRTISR</sequence>
<keyword evidence="3" id="KW-0597">Phosphoprotein</keyword>
<dbReference type="InterPro" id="IPR003018">
    <property type="entry name" value="GAF"/>
</dbReference>
<dbReference type="RefSeq" id="WP_207349424.1">
    <property type="nucleotide sequence ID" value="NZ_JAFMPY010000003.1"/>
</dbReference>